<accession>A0A7W6FQ03</accession>
<feature type="domain" description="Response regulatory" evidence="5">
    <location>
        <begin position="11"/>
        <end position="128"/>
    </location>
</feature>
<evidence type="ECO:0000259" key="5">
    <source>
        <dbReference type="PROSITE" id="PS50110"/>
    </source>
</evidence>
<dbReference type="Gene3D" id="1.10.10.10">
    <property type="entry name" value="Winged helix-like DNA-binding domain superfamily/Winged helix DNA-binding domain"/>
    <property type="match status" value="1"/>
</dbReference>
<dbReference type="InterPro" id="IPR036388">
    <property type="entry name" value="WH-like_DNA-bd_sf"/>
</dbReference>
<evidence type="ECO:0000256" key="2">
    <source>
        <dbReference type="ARBA" id="ARBA00023125"/>
    </source>
</evidence>
<dbReference type="SMART" id="SM00448">
    <property type="entry name" value="REC"/>
    <property type="match status" value="1"/>
</dbReference>
<evidence type="ECO:0000256" key="1">
    <source>
        <dbReference type="ARBA" id="ARBA00022553"/>
    </source>
</evidence>
<feature type="domain" description="HTH luxR-type" evidence="4">
    <location>
        <begin position="144"/>
        <end position="209"/>
    </location>
</feature>
<dbReference type="GO" id="GO:0003677">
    <property type="term" value="F:DNA binding"/>
    <property type="evidence" value="ECO:0007669"/>
    <property type="project" value="UniProtKB-KW"/>
</dbReference>
<feature type="modified residue" description="4-aspartylphosphate" evidence="3">
    <location>
        <position position="63"/>
    </location>
</feature>
<dbReference type="GO" id="GO:0006355">
    <property type="term" value="P:regulation of DNA-templated transcription"/>
    <property type="evidence" value="ECO:0007669"/>
    <property type="project" value="InterPro"/>
</dbReference>
<dbReference type="PROSITE" id="PS50110">
    <property type="entry name" value="RESPONSE_REGULATORY"/>
    <property type="match status" value="1"/>
</dbReference>
<proteinExistence type="predicted"/>
<dbReference type="InterPro" id="IPR058245">
    <property type="entry name" value="NreC/VraR/RcsB-like_REC"/>
</dbReference>
<evidence type="ECO:0000256" key="3">
    <source>
        <dbReference type="PROSITE-ProRule" id="PRU00169"/>
    </source>
</evidence>
<dbReference type="SMART" id="SM00421">
    <property type="entry name" value="HTH_LUXR"/>
    <property type="match status" value="1"/>
</dbReference>
<keyword evidence="2 6" id="KW-0238">DNA-binding</keyword>
<dbReference type="Pfam" id="PF00072">
    <property type="entry name" value="Response_reg"/>
    <property type="match status" value="1"/>
</dbReference>
<dbReference type="InterPro" id="IPR000792">
    <property type="entry name" value="Tscrpt_reg_LuxR_C"/>
</dbReference>
<dbReference type="CDD" id="cd06170">
    <property type="entry name" value="LuxR_C_like"/>
    <property type="match status" value="1"/>
</dbReference>
<keyword evidence="1 3" id="KW-0597">Phosphoprotein</keyword>
<name>A0A7W6FQ03_9SPHN</name>
<comment type="caution">
    <text evidence="6">The sequence shown here is derived from an EMBL/GenBank/DDBJ whole genome shotgun (WGS) entry which is preliminary data.</text>
</comment>
<dbReference type="InterPro" id="IPR011006">
    <property type="entry name" value="CheY-like_superfamily"/>
</dbReference>
<evidence type="ECO:0000259" key="4">
    <source>
        <dbReference type="PROSITE" id="PS50043"/>
    </source>
</evidence>
<gene>
    <name evidence="6" type="ORF">GGR43_001872</name>
</gene>
<evidence type="ECO:0000313" key="7">
    <source>
        <dbReference type="Proteomes" id="UP000571950"/>
    </source>
</evidence>
<dbReference type="PROSITE" id="PS50043">
    <property type="entry name" value="HTH_LUXR_2"/>
    <property type="match status" value="1"/>
</dbReference>
<dbReference type="InterPro" id="IPR016032">
    <property type="entry name" value="Sig_transdc_resp-reg_C-effctor"/>
</dbReference>
<sequence>MPETSASEEETILIADDHPLFRQALAMAVRGVRPGAAIIEAGTVAAALEAARGAEKLALVLLDLRMPGAEGFMGVALMHAQRPDVPIIVVSSADAAGSAREAVRLGATGFLGKHEDLATMEKVIAAALAGERIAAPADAPLDAMASKLAGLTPMQLQVLHGVLAGRLNKQIAHDLGIAIPTVKAHMTAILRKLDVANRTQAVLAARTLGLTPPAVE</sequence>
<dbReference type="PANTHER" id="PTHR45566:SF1">
    <property type="entry name" value="HTH-TYPE TRANSCRIPTIONAL REGULATOR YHJB-RELATED"/>
    <property type="match status" value="1"/>
</dbReference>
<dbReference type="Gene3D" id="3.40.50.2300">
    <property type="match status" value="1"/>
</dbReference>
<dbReference type="PRINTS" id="PR00038">
    <property type="entry name" value="HTHLUXR"/>
</dbReference>
<dbReference type="InterPro" id="IPR051015">
    <property type="entry name" value="EvgA-like"/>
</dbReference>
<dbReference type="PANTHER" id="PTHR45566">
    <property type="entry name" value="HTH-TYPE TRANSCRIPTIONAL REGULATOR YHJB-RELATED"/>
    <property type="match status" value="1"/>
</dbReference>
<organism evidence="6 7">
    <name type="scientific">Sphingobium jiangsuense</name>
    <dbReference type="NCBI Taxonomy" id="870476"/>
    <lineage>
        <taxon>Bacteria</taxon>
        <taxon>Pseudomonadati</taxon>
        <taxon>Pseudomonadota</taxon>
        <taxon>Alphaproteobacteria</taxon>
        <taxon>Sphingomonadales</taxon>
        <taxon>Sphingomonadaceae</taxon>
        <taxon>Sphingobium</taxon>
    </lineage>
</organism>
<dbReference type="InterPro" id="IPR001789">
    <property type="entry name" value="Sig_transdc_resp-reg_receiver"/>
</dbReference>
<dbReference type="Pfam" id="PF00196">
    <property type="entry name" value="GerE"/>
    <property type="match status" value="1"/>
</dbReference>
<dbReference type="CDD" id="cd17535">
    <property type="entry name" value="REC_NarL-like"/>
    <property type="match status" value="1"/>
</dbReference>
<dbReference type="EMBL" id="JACIDT010000005">
    <property type="protein sequence ID" value="MBB3926157.1"/>
    <property type="molecule type" value="Genomic_DNA"/>
</dbReference>
<dbReference type="PROSITE" id="PS00622">
    <property type="entry name" value="HTH_LUXR_1"/>
    <property type="match status" value="1"/>
</dbReference>
<keyword evidence="7" id="KW-1185">Reference proteome</keyword>
<dbReference type="SUPFAM" id="SSF52172">
    <property type="entry name" value="CheY-like"/>
    <property type="match status" value="1"/>
</dbReference>
<dbReference type="RefSeq" id="WP_188071689.1">
    <property type="nucleotide sequence ID" value="NZ_BSPS01000053.1"/>
</dbReference>
<dbReference type="AlphaFoldDB" id="A0A7W6FQ03"/>
<dbReference type="Proteomes" id="UP000571950">
    <property type="component" value="Unassembled WGS sequence"/>
</dbReference>
<evidence type="ECO:0000313" key="6">
    <source>
        <dbReference type="EMBL" id="MBB3926157.1"/>
    </source>
</evidence>
<protein>
    <submittedName>
        <fullName evidence="6">DNA-binding NarL/FixJ family response regulator</fullName>
    </submittedName>
</protein>
<reference evidence="6 7" key="1">
    <citation type="submission" date="2020-08" db="EMBL/GenBank/DDBJ databases">
        <title>Genomic Encyclopedia of Type Strains, Phase IV (KMG-IV): sequencing the most valuable type-strain genomes for metagenomic binning, comparative biology and taxonomic classification.</title>
        <authorList>
            <person name="Goeker M."/>
        </authorList>
    </citation>
    <scope>NUCLEOTIDE SEQUENCE [LARGE SCALE GENOMIC DNA]</scope>
    <source>
        <strain evidence="6 7">DSM 26189</strain>
    </source>
</reference>
<dbReference type="GO" id="GO:0000160">
    <property type="term" value="P:phosphorelay signal transduction system"/>
    <property type="evidence" value="ECO:0007669"/>
    <property type="project" value="InterPro"/>
</dbReference>
<dbReference type="SUPFAM" id="SSF46894">
    <property type="entry name" value="C-terminal effector domain of the bipartite response regulators"/>
    <property type="match status" value="1"/>
</dbReference>